<dbReference type="EMBL" id="JASPKY010000204">
    <property type="protein sequence ID" value="KAK9721057.1"/>
    <property type="molecule type" value="Genomic_DNA"/>
</dbReference>
<evidence type="ECO:0000313" key="2">
    <source>
        <dbReference type="Proteomes" id="UP001458880"/>
    </source>
</evidence>
<reference evidence="1 2" key="1">
    <citation type="journal article" date="2024" name="BMC Genomics">
        <title>De novo assembly and annotation of Popillia japonica's genome with initial clues to its potential as an invasive pest.</title>
        <authorList>
            <person name="Cucini C."/>
            <person name="Boschi S."/>
            <person name="Funari R."/>
            <person name="Cardaioli E."/>
            <person name="Iannotti N."/>
            <person name="Marturano G."/>
            <person name="Paoli F."/>
            <person name="Bruttini M."/>
            <person name="Carapelli A."/>
            <person name="Frati F."/>
            <person name="Nardi F."/>
        </authorList>
    </citation>
    <scope>NUCLEOTIDE SEQUENCE [LARGE SCALE GENOMIC DNA]</scope>
    <source>
        <strain evidence="1">DMR45628</strain>
    </source>
</reference>
<evidence type="ECO:0000313" key="1">
    <source>
        <dbReference type="EMBL" id="KAK9721057.1"/>
    </source>
</evidence>
<dbReference type="Proteomes" id="UP001458880">
    <property type="component" value="Unassembled WGS sequence"/>
</dbReference>
<organism evidence="1 2">
    <name type="scientific">Popillia japonica</name>
    <name type="common">Japanese beetle</name>
    <dbReference type="NCBI Taxonomy" id="7064"/>
    <lineage>
        <taxon>Eukaryota</taxon>
        <taxon>Metazoa</taxon>
        <taxon>Ecdysozoa</taxon>
        <taxon>Arthropoda</taxon>
        <taxon>Hexapoda</taxon>
        <taxon>Insecta</taxon>
        <taxon>Pterygota</taxon>
        <taxon>Neoptera</taxon>
        <taxon>Endopterygota</taxon>
        <taxon>Coleoptera</taxon>
        <taxon>Polyphaga</taxon>
        <taxon>Scarabaeiformia</taxon>
        <taxon>Scarabaeidae</taxon>
        <taxon>Rutelinae</taxon>
        <taxon>Popillia</taxon>
    </lineage>
</organism>
<keyword evidence="2" id="KW-1185">Reference proteome</keyword>
<gene>
    <name evidence="1" type="ORF">QE152_g21729</name>
</gene>
<protein>
    <submittedName>
        <fullName evidence="1">Uncharacterized protein</fullName>
    </submittedName>
</protein>
<dbReference type="AlphaFoldDB" id="A0AAW1KN63"/>
<proteinExistence type="predicted"/>
<name>A0AAW1KN63_POPJA</name>
<sequence length="350" mass="39746">MYRPQHTNIMTKYKKPYTHNKIIKKQQLDCVHGAIHLFPSSFRFRIDEFAPLSRRLLAGVCVHGAIHLFPSSFRFRIDEFAPLSRRLLAGVIVTAGTPIVGGVTFSDGDKKNIRVYYVIFREVGLVGCIERGFLTILARFFVQFRYVFEEDSRQRRLAMYPWYTRDSVGGQLGQLCGPMATTIKTENGYNDCMLALDYATQSKKAFGWEGAQSGGSPSGPQGGGVGTQGAQGLVHWMSVMAEHMDPAVSHYMSWNQDQCGQHGKDDYPNWTRNTMGINKQGYEAKMNEHQNQMQKGLSNALVQMWRPPYLPMRILLVIISMLETSCFQRHGCPIYAKKFKTLATNFRMKS</sequence>
<comment type="caution">
    <text evidence="1">The sequence shown here is derived from an EMBL/GenBank/DDBJ whole genome shotgun (WGS) entry which is preliminary data.</text>
</comment>
<accession>A0AAW1KN63</accession>